<dbReference type="PANTHER" id="PTHR46481:SF10">
    <property type="entry name" value="ZINC FINGER BED DOMAIN-CONTAINING PROTEIN 39"/>
    <property type="match status" value="1"/>
</dbReference>
<keyword evidence="8" id="KW-1185">Reference proteome</keyword>
<evidence type="ECO:0000256" key="2">
    <source>
        <dbReference type="ARBA" id="ARBA00022723"/>
    </source>
</evidence>
<dbReference type="SUPFAM" id="SSF53098">
    <property type="entry name" value="Ribonuclease H-like"/>
    <property type="match status" value="1"/>
</dbReference>
<dbReference type="PANTHER" id="PTHR46481">
    <property type="entry name" value="ZINC FINGER BED DOMAIN-CONTAINING PROTEIN 4"/>
    <property type="match status" value="1"/>
</dbReference>
<dbReference type="AlphaFoldDB" id="A0A914D827"/>
<keyword evidence="4" id="KW-0862">Zinc</keyword>
<evidence type="ECO:0000313" key="9">
    <source>
        <dbReference type="WBParaSite" id="ACRNAN_scaffold201.g14933.t3"/>
    </source>
</evidence>
<reference evidence="9" key="1">
    <citation type="submission" date="2022-11" db="UniProtKB">
        <authorList>
            <consortium name="WormBaseParasite"/>
        </authorList>
    </citation>
    <scope>IDENTIFICATION</scope>
</reference>
<protein>
    <submittedName>
        <fullName evidence="9">DUF659 domain-containing protein</fullName>
    </submittedName>
</protein>
<dbReference type="InterPro" id="IPR052035">
    <property type="entry name" value="ZnF_BED_domain_contain"/>
</dbReference>
<dbReference type="WBParaSite" id="ACRNAN_scaffold201.g14933.t3">
    <property type="protein sequence ID" value="ACRNAN_scaffold201.g14933.t3"/>
    <property type="gene ID" value="ACRNAN_scaffold201.g14933"/>
</dbReference>
<keyword evidence="5" id="KW-0539">Nucleus</keyword>
<dbReference type="SUPFAM" id="SSF140996">
    <property type="entry name" value="Hermes dimerisation domain"/>
    <property type="match status" value="1"/>
</dbReference>
<evidence type="ECO:0000256" key="6">
    <source>
        <dbReference type="SAM" id="MobiDB-lite"/>
    </source>
</evidence>
<feature type="domain" description="DUF659" evidence="7">
    <location>
        <begin position="98"/>
        <end position="246"/>
    </location>
</feature>
<evidence type="ECO:0000256" key="1">
    <source>
        <dbReference type="ARBA" id="ARBA00004123"/>
    </source>
</evidence>
<name>A0A914D827_9BILA</name>
<feature type="region of interest" description="Disordered" evidence="6">
    <location>
        <begin position="24"/>
        <end position="53"/>
    </location>
</feature>
<dbReference type="Pfam" id="PF04937">
    <property type="entry name" value="DUF659"/>
    <property type="match status" value="1"/>
</dbReference>
<organism evidence="8 9">
    <name type="scientific">Acrobeloides nanus</name>
    <dbReference type="NCBI Taxonomy" id="290746"/>
    <lineage>
        <taxon>Eukaryota</taxon>
        <taxon>Metazoa</taxon>
        <taxon>Ecdysozoa</taxon>
        <taxon>Nematoda</taxon>
        <taxon>Chromadorea</taxon>
        <taxon>Rhabditida</taxon>
        <taxon>Tylenchina</taxon>
        <taxon>Cephalobomorpha</taxon>
        <taxon>Cephaloboidea</taxon>
        <taxon>Cephalobidae</taxon>
        <taxon>Acrobeloides</taxon>
    </lineage>
</organism>
<dbReference type="InterPro" id="IPR007021">
    <property type="entry name" value="DUF659"/>
</dbReference>
<dbReference type="Proteomes" id="UP000887540">
    <property type="component" value="Unplaced"/>
</dbReference>
<evidence type="ECO:0000256" key="5">
    <source>
        <dbReference type="ARBA" id="ARBA00023242"/>
    </source>
</evidence>
<evidence type="ECO:0000259" key="7">
    <source>
        <dbReference type="Pfam" id="PF04937"/>
    </source>
</evidence>
<proteinExistence type="predicted"/>
<comment type="subcellular location">
    <subcellularLocation>
        <location evidence="1">Nucleus</location>
    </subcellularLocation>
</comment>
<dbReference type="GO" id="GO:0008270">
    <property type="term" value="F:zinc ion binding"/>
    <property type="evidence" value="ECO:0007669"/>
    <property type="project" value="UniProtKB-KW"/>
</dbReference>
<sequence>MANHLTECNDAPFMVKKLAEERIAEEDGNKKLRTEKKSKKENSAETSEVPYSISQDDQNMADMDFVEAICTGSLPHALVDNAAFRRFVHRLNPSYTLPTRRSISEKLMPELYKLVNSSVMEAVNQAPFVALSVDGWTDVRKEAIVNVMVHTPQPFLFKSYDTGNNAHTAPYMANLLKQVIDEIGPTKVVAITSDHAANLLAAWRLIQAEYPWIILSCCKAHLLDLVVQDILKLGVAHQVMEQCKSVAKFSYKKTPNLLLGEAQLFQYNKKIPFYMPSNVRWGTNHKLLSAVIRSKEAILNILRDPRVTNLASLSNDARKLRVPFEDLPMIKKMRELEAILNPLNRAISLIEGDSMNTAEAYAHIDESFSSALQETSHIVGLGDDVKNDIKQILNSRREMGKAPIFYLARLLDPRDQGNALSEEQKLAGIQVLVEQVLKNPKFFAIKDQVMKELGEWRAHTGAFGDPTRLYAWELLDKTTIDAKSWWAGYFSDTVLWKLLDVLRVVPLTSASNERNWSMRGRIHTAIRNRLSSSIVSMETYISWNMKRMMREEIDHKSGTIQQEFSYDTNEEIDHEEVILLEDDEDYAEVIEERQYF</sequence>
<accession>A0A914D827</accession>
<dbReference type="GO" id="GO:0005634">
    <property type="term" value="C:nucleus"/>
    <property type="evidence" value="ECO:0007669"/>
    <property type="project" value="UniProtKB-SubCell"/>
</dbReference>
<evidence type="ECO:0000313" key="8">
    <source>
        <dbReference type="Proteomes" id="UP000887540"/>
    </source>
</evidence>
<dbReference type="InterPro" id="IPR012337">
    <property type="entry name" value="RNaseH-like_sf"/>
</dbReference>
<keyword evidence="2" id="KW-0479">Metal-binding</keyword>
<evidence type="ECO:0000256" key="3">
    <source>
        <dbReference type="ARBA" id="ARBA00022771"/>
    </source>
</evidence>
<keyword evidence="3" id="KW-0863">Zinc-finger</keyword>
<evidence type="ECO:0000256" key="4">
    <source>
        <dbReference type="ARBA" id="ARBA00022833"/>
    </source>
</evidence>